<comment type="domain">
    <text evidence="10">The twin CX3C motif contains 4 conserved Cys residues that form 2 disulfide bonds in the mitochondrial intermembrane space.</text>
</comment>
<dbReference type="Ensembl" id="ENSGACT00000027284.1">
    <property type="protein sequence ID" value="ENSGACP00000027232.1"/>
    <property type="gene ID" value="ENSGACG00000020591.1"/>
</dbReference>
<dbReference type="InterPro" id="IPR035427">
    <property type="entry name" value="Tim10-like_dom_sf"/>
</dbReference>
<keyword evidence="4" id="KW-0862">Zinc</keyword>
<feature type="domain" description="Tim10-like" evidence="12">
    <location>
        <begin position="6"/>
        <end position="65"/>
    </location>
</feature>
<dbReference type="GO" id="GO:0005743">
    <property type="term" value="C:mitochondrial inner membrane"/>
    <property type="evidence" value="ECO:0007669"/>
    <property type="project" value="UniProtKB-SubCell"/>
</dbReference>
<reference evidence="13" key="1">
    <citation type="submission" date="2006-01" db="EMBL/GenBank/DDBJ databases">
        <authorList>
            <person name="Lindblad-Toh K."/>
            <person name="Mauceli E."/>
            <person name="Grabherr M."/>
            <person name="Chang J.L."/>
            <person name="Lander E.S."/>
        </authorList>
    </citation>
    <scope>NUCLEOTIDE SEQUENCE [LARGE SCALE GENOMIC DNA]</scope>
</reference>
<name>G3QBG6_GASAC</name>
<evidence type="ECO:0000256" key="5">
    <source>
        <dbReference type="ARBA" id="ARBA00022927"/>
    </source>
</evidence>
<evidence type="ECO:0000256" key="8">
    <source>
        <dbReference type="ARBA" id="ARBA00023136"/>
    </source>
</evidence>
<keyword evidence="1 10" id="KW-0813">Transport</keyword>
<evidence type="ECO:0000256" key="3">
    <source>
        <dbReference type="ARBA" id="ARBA00022792"/>
    </source>
</evidence>
<dbReference type="PANTHER" id="PTHR13172">
    <property type="entry name" value="MITOCHONDRIAL IMPORT INNER MEMBRANE TRANSLOCASE SUBUNIT TIM9B"/>
    <property type="match status" value="1"/>
</dbReference>
<dbReference type="Gene3D" id="1.10.287.810">
    <property type="entry name" value="Mitochondrial import inner membrane translocase subunit tim13 like domains"/>
    <property type="match status" value="1"/>
</dbReference>
<evidence type="ECO:0000256" key="9">
    <source>
        <dbReference type="ARBA" id="ARBA00023157"/>
    </source>
</evidence>
<evidence type="ECO:0000256" key="10">
    <source>
        <dbReference type="RuleBase" id="RU367043"/>
    </source>
</evidence>
<keyword evidence="3 10" id="KW-0999">Mitochondrion inner membrane</keyword>
<keyword evidence="9 10" id="KW-1015">Disulfide bond</keyword>
<dbReference type="FunFam" id="1.10.287.810:FF:000006">
    <property type="entry name" value="mitochondrial import inner membrane translocase subunit Tim10 B"/>
    <property type="match status" value="1"/>
</dbReference>
<evidence type="ECO:0000256" key="7">
    <source>
        <dbReference type="ARBA" id="ARBA00023128"/>
    </source>
</evidence>
<evidence type="ECO:0000256" key="11">
    <source>
        <dbReference type="SAM" id="MobiDB-lite"/>
    </source>
</evidence>
<reference evidence="13" key="2">
    <citation type="submission" date="2024-04" db="UniProtKB">
        <authorList>
            <consortium name="Ensembl"/>
        </authorList>
    </citation>
    <scope>IDENTIFICATION</scope>
</reference>
<keyword evidence="6 10" id="KW-0811">Translocation</keyword>
<organism evidence="13">
    <name type="scientific">Gasterosteus aculeatus</name>
    <name type="common">Three-spined stickleback</name>
    <dbReference type="NCBI Taxonomy" id="69293"/>
    <lineage>
        <taxon>Eukaryota</taxon>
        <taxon>Metazoa</taxon>
        <taxon>Chordata</taxon>
        <taxon>Craniata</taxon>
        <taxon>Vertebrata</taxon>
        <taxon>Euteleostomi</taxon>
        <taxon>Actinopterygii</taxon>
        <taxon>Neopterygii</taxon>
        <taxon>Teleostei</taxon>
        <taxon>Neoteleostei</taxon>
        <taxon>Acanthomorphata</taxon>
        <taxon>Eupercaria</taxon>
        <taxon>Perciformes</taxon>
        <taxon>Cottioidei</taxon>
        <taxon>Gasterosteales</taxon>
        <taxon>Gasterosteidae</taxon>
        <taxon>Gasterosteus</taxon>
    </lineage>
</organism>
<dbReference type="Bgee" id="ENSGACG00000020591">
    <property type="expression patterns" value="Expressed in testis and 12 other cell types or tissues"/>
</dbReference>
<keyword evidence="8" id="KW-0472">Membrane</keyword>
<dbReference type="InterPro" id="IPR004217">
    <property type="entry name" value="Tim10-like"/>
</dbReference>
<dbReference type="AlphaFoldDB" id="G3QBG6"/>
<dbReference type="InterPro" id="IPR050673">
    <property type="entry name" value="Mito_inner_translocase_sub"/>
</dbReference>
<evidence type="ECO:0000256" key="2">
    <source>
        <dbReference type="ARBA" id="ARBA00022723"/>
    </source>
</evidence>
<keyword evidence="2" id="KW-0479">Metal-binding</keyword>
<dbReference type="SUPFAM" id="SSF144122">
    <property type="entry name" value="Tim10-like"/>
    <property type="match status" value="1"/>
</dbReference>
<dbReference type="GO" id="GO:0046872">
    <property type="term" value="F:metal ion binding"/>
    <property type="evidence" value="ECO:0007669"/>
    <property type="project" value="UniProtKB-KW"/>
</dbReference>
<dbReference type="GO" id="GO:0015031">
    <property type="term" value="P:protein transport"/>
    <property type="evidence" value="ECO:0007669"/>
    <property type="project" value="UniProtKB-KW"/>
</dbReference>
<accession>G3QBG6</accession>
<sequence>TMEPEQQLRNLRDFLLVYNRMTEICFQRCSSNFNYRNLTMDEERCADNCAGKLIRSNHRLMGTYVQLMPRMVQRRMEEMESKAAAAEAAAASQTPAAFSQGA</sequence>
<keyword evidence="5 10" id="KW-0653">Protein transport</keyword>
<dbReference type="STRING" id="69293.ENSGACP00000027232"/>
<keyword evidence="7 10" id="KW-0496">Mitochondrion</keyword>
<evidence type="ECO:0000259" key="12">
    <source>
        <dbReference type="Pfam" id="PF02953"/>
    </source>
</evidence>
<dbReference type="OMA" id="FNRCVDN"/>
<feature type="compositionally biased region" description="Low complexity" evidence="11">
    <location>
        <begin position="83"/>
        <end position="102"/>
    </location>
</feature>
<proteinExistence type="inferred from homology"/>
<comment type="subunit">
    <text evidence="10">Heterohexamer.</text>
</comment>
<feature type="region of interest" description="Disordered" evidence="11">
    <location>
        <begin position="82"/>
        <end position="102"/>
    </location>
</feature>
<evidence type="ECO:0000256" key="6">
    <source>
        <dbReference type="ARBA" id="ARBA00023010"/>
    </source>
</evidence>
<comment type="similarity">
    <text evidence="10">Belongs to the small Tim family.</text>
</comment>
<dbReference type="eggNOG" id="KOG3479">
    <property type="taxonomic scope" value="Eukaryota"/>
</dbReference>
<protein>
    <recommendedName>
        <fullName evidence="10">Mitochondrial import inner membrane translocase subunit</fullName>
    </recommendedName>
</protein>
<evidence type="ECO:0000256" key="1">
    <source>
        <dbReference type="ARBA" id="ARBA00022448"/>
    </source>
</evidence>
<keyword evidence="10" id="KW-0143">Chaperone</keyword>
<evidence type="ECO:0000256" key="4">
    <source>
        <dbReference type="ARBA" id="ARBA00022833"/>
    </source>
</evidence>
<comment type="subcellular location">
    <subcellularLocation>
        <location evidence="10">Mitochondrion inner membrane</location>
        <topology evidence="10">Peripheral membrane protein</topology>
        <orientation evidence="10">Intermembrane side</orientation>
    </subcellularLocation>
</comment>
<dbReference type="InParanoid" id="G3QBG6"/>
<comment type="function">
    <text evidence="10">Mitochondrial intermembrane chaperone that participates in the import and insertion of some multi-pass transmembrane proteins into the mitochondrial inner membrane. Also required for the transfer of beta-barrel precursors from the TOM complex to the sorting and assembly machinery (SAM complex) of the outer membrane. Acts as a chaperone-like protein that protects the hydrophobic precursors from aggregation and guide them through the mitochondrial intermembrane space.</text>
</comment>
<evidence type="ECO:0000313" key="13">
    <source>
        <dbReference type="Ensembl" id="ENSGACP00000027232.1"/>
    </source>
</evidence>
<dbReference type="Pfam" id="PF02953">
    <property type="entry name" value="zf-Tim10_DDP"/>
    <property type="match status" value="1"/>
</dbReference>